<feature type="signal peptide" evidence="1">
    <location>
        <begin position="1"/>
        <end position="20"/>
    </location>
</feature>
<dbReference type="RefSeq" id="WP_187008687.1">
    <property type="nucleotide sequence ID" value="NZ_JACRUI010000001.1"/>
</dbReference>
<keyword evidence="3" id="KW-1185">Reference proteome</keyword>
<name>A0ABR7J3Q1_9FLAO</name>
<protein>
    <recommendedName>
        <fullName evidence="4">Outer membrane protein beta-barrel domain-containing protein</fullName>
    </recommendedName>
</protein>
<dbReference type="EMBL" id="JACRUJ010000001">
    <property type="protein sequence ID" value="MBC5840087.1"/>
    <property type="molecule type" value="Genomic_DNA"/>
</dbReference>
<sequence length="285" mass="32527">MKIKLGALLLLLLCILKTNGQSNYSLDMNTKLATADKMTINETALGFELSHKIDSINSLSNTITYKKTTVTYDLTKYNLINDLNNFSSIENSVVFNRVLSNKTAININLIPTLNFENKMNLSTIQWLGNASANYTINDKNNLSMGITRNVYFRHLGILPTIVYSTQLSKKTALKIGFPVSKLSYSYNYKNTFTVNNSFQGVIFNLDKPYSTYIGNSIASLTYSQMATTFEYIRNIDRYWTLYFQGGYNFNTNYYLIDNRGNRSYDFTNTNAYTLNIGIKLNINKQ</sequence>
<proteinExistence type="predicted"/>
<dbReference type="Proteomes" id="UP000629963">
    <property type="component" value="Unassembled WGS sequence"/>
</dbReference>
<gene>
    <name evidence="2" type="ORF">H8R23_01610</name>
</gene>
<reference evidence="2 3" key="1">
    <citation type="submission" date="2020-08" db="EMBL/GenBank/DDBJ databases">
        <title>Description of novel Flavobacterium F-380 isolate.</title>
        <authorList>
            <person name="Saticioglu I.B."/>
            <person name="Duman M."/>
            <person name="Altun S."/>
        </authorList>
    </citation>
    <scope>NUCLEOTIDE SEQUENCE [LARGE SCALE GENOMIC DNA]</scope>
    <source>
        <strain evidence="2 3">F-380</strain>
    </source>
</reference>
<organism evidence="2 3">
    <name type="scientific">Flavobacterium kayseriense</name>
    <dbReference type="NCBI Taxonomy" id="2764714"/>
    <lineage>
        <taxon>Bacteria</taxon>
        <taxon>Pseudomonadati</taxon>
        <taxon>Bacteroidota</taxon>
        <taxon>Flavobacteriia</taxon>
        <taxon>Flavobacteriales</taxon>
        <taxon>Flavobacteriaceae</taxon>
        <taxon>Flavobacterium</taxon>
    </lineage>
</organism>
<comment type="caution">
    <text evidence="2">The sequence shown here is derived from an EMBL/GenBank/DDBJ whole genome shotgun (WGS) entry which is preliminary data.</text>
</comment>
<accession>A0ABR7J3Q1</accession>
<evidence type="ECO:0000256" key="1">
    <source>
        <dbReference type="SAM" id="SignalP"/>
    </source>
</evidence>
<evidence type="ECO:0000313" key="3">
    <source>
        <dbReference type="Proteomes" id="UP000629963"/>
    </source>
</evidence>
<keyword evidence="1" id="KW-0732">Signal</keyword>
<evidence type="ECO:0000313" key="2">
    <source>
        <dbReference type="EMBL" id="MBC5840087.1"/>
    </source>
</evidence>
<feature type="chain" id="PRO_5045164411" description="Outer membrane protein beta-barrel domain-containing protein" evidence="1">
    <location>
        <begin position="21"/>
        <end position="285"/>
    </location>
</feature>
<evidence type="ECO:0008006" key="4">
    <source>
        <dbReference type="Google" id="ProtNLM"/>
    </source>
</evidence>